<organism evidence="2 3">
    <name type="scientific">Phytophthora fragariaefolia</name>
    <dbReference type="NCBI Taxonomy" id="1490495"/>
    <lineage>
        <taxon>Eukaryota</taxon>
        <taxon>Sar</taxon>
        <taxon>Stramenopiles</taxon>
        <taxon>Oomycota</taxon>
        <taxon>Peronosporomycetes</taxon>
        <taxon>Peronosporales</taxon>
        <taxon>Peronosporaceae</taxon>
        <taxon>Phytophthora</taxon>
    </lineage>
</organism>
<keyword evidence="3" id="KW-1185">Reference proteome</keyword>
<gene>
    <name evidence="2" type="ORF">Pfra01_001268900</name>
</gene>
<feature type="signal peptide" evidence="1">
    <location>
        <begin position="1"/>
        <end position="20"/>
    </location>
</feature>
<reference evidence="2" key="1">
    <citation type="submission" date="2023-04" db="EMBL/GenBank/DDBJ databases">
        <title>Phytophthora fragariaefolia NBRC 109709.</title>
        <authorList>
            <person name="Ichikawa N."/>
            <person name="Sato H."/>
            <person name="Tonouchi N."/>
        </authorList>
    </citation>
    <scope>NUCLEOTIDE SEQUENCE</scope>
    <source>
        <strain evidence="2">NBRC 109709</strain>
    </source>
</reference>
<dbReference type="SUPFAM" id="SSF48403">
    <property type="entry name" value="Ankyrin repeat"/>
    <property type="match status" value="2"/>
</dbReference>
<dbReference type="InterPro" id="IPR052050">
    <property type="entry name" value="SecEffector_AnkRepeat"/>
</dbReference>
<dbReference type="AlphaFoldDB" id="A0A9W6XL84"/>
<dbReference type="OrthoDB" id="104812at2759"/>
<dbReference type="SMART" id="SM00248">
    <property type="entry name" value="ANK"/>
    <property type="match status" value="5"/>
</dbReference>
<name>A0A9W6XL84_9STRA</name>
<dbReference type="EMBL" id="BSXT01001289">
    <property type="protein sequence ID" value="GMF40856.1"/>
    <property type="molecule type" value="Genomic_DNA"/>
</dbReference>
<comment type="caution">
    <text evidence="2">The sequence shown here is derived from an EMBL/GenBank/DDBJ whole genome shotgun (WGS) entry which is preliminary data.</text>
</comment>
<dbReference type="Pfam" id="PF12796">
    <property type="entry name" value="Ank_2"/>
    <property type="match status" value="2"/>
</dbReference>
<evidence type="ECO:0000313" key="3">
    <source>
        <dbReference type="Proteomes" id="UP001165121"/>
    </source>
</evidence>
<dbReference type="InterPro" id="IPR036770">
    <property type="entry name" value="Ankyrin_rpt-contain_sf"/>
</dbReference>
<dbReference type="PANTHER" id="PTHR46586:SF3">
    <property type="entry name" value="ANKYRIN REPEAT-CONTAINING PROTEIN"/>
    <property type="match status" value="1"/>
</dbReference>
<dbReference type="Proteomes" id="UP001165121">
    <property type="component" value="Unassembled WGS sequence"/>
</dbReference>
<accession>A0A9W6XL84</accession>
<protein>
    <submittedName>
        <fullName evidence="2">Unnamed protein product</fullName>
    </submittedName>
</protein>
<dbReference type="InterPro" id="IPR002110">
    <property type="entry name" value="Ankyrin_rpt"/>
</dbReference>
<proteinExistence type="predicted"/>
<sequence length="587" mass="62947">MAAPPPLLAVSVALLRAFQGLPHVVALASSFLLPRTIDGAVYLHLPGVLAAYEASLPYSVKAMDGAAALGSLQLLQQLHAQRSEGCSPAAFIGAAARGHLHVLQWLYQHYPELRGPAREMVAAAQHGNVAVVSSLQPHVRREKVELALEAAAANGHVLVLETLMQRPYSMRKALLAAAGNGRAQVVQFLLDRGFTNKYGYVNPALVRAAEGGHCDVVEMLAERSDDYTVSDALATAAADGRGEVVQVLMRKCSIERLSMARALEKAAEFNRCEVLELLLNGIGGDERGEDGGTGRNGLMIKSIVDLAFLAAVEKGRTGVVKLLINTYSRPVSDALIAAASGFQLEVLEFMLDYYQDRKMKCDGFNESITMIAEMAASRRSVEMAELLVAKCATLTTGSALMTAVDNDDLSILRLFVEKSNFVSIQGAVVNAAITNRGHLLDFLLQYCDPDIIEHALLRVESVGNSTMSKVLLGKCHPDAYSRIFDNAAGRGLVQLVQILLGKMNCQNIRCALISAAINGHTEVVEALIEESDPTGITCAFEMAALRGHIGVVDLLRNRCDASSISFAISAGDAGVAHLLRKKRPRLG</sequence>
<dbReference type="PANTHER" id="PTHR46586">
    <property type="entry name" value="ANKYRIN REPEAT-CONTAINING PROTEIN"/>
    <property type="match status" value="1"/>
</dbReference>
<evidence type="ECO:0000313" key="2">
    <source>
        <dbReference type="EMBL" id="GMF40856.1"/>
    </source>
</evidence>
<dbReference type="Gene3D" id="1.25.40.20">
    <property type="entry name" value="Ankyrin repeat-containing domain"/>
    <property type="match status" value="3"/>
</dbReference>
<evidence type="ECO:0000256" key="1">
    <source>
        <dbReference type="SAM" id="SignalP"/>
    </source>
</evidence>
<keyword evidence="1" id="KW-0732">Signal</keyword>
<feature type="chain" id="PRO_5040800358" evidence="1">
    <location>
        <begin position="21"/>
        <end position="587"/>
    </location>
</feature>